<evidence type="ECO:0000256" key="4">
    <source>
        <dbReference type="ARBA" id="ARBA00023163"/>
    </source>
</evidence>
<keyword evidence="4" id="KW-0804">Transcription</keyword>
<evidence type="ECO:0000256" key="2">
    <source>
        <dbReference type="ARBA" id="ARBA00023015"/>
    </source>
</evidence>
<feature type="region of interest" description="Disordered" evidence="5">
    <location>
        <begin position="358"/>
        <end position="377"/>
    </location>
</feature>
<feature type="region of interest" description="Disordered" evidence="5">
    <location>
        <begin position="291"/>
        <end position="342"/>
    </location>
</feature>
<feature type="compositionally biased region" description="Basic and acidic residues" evidence="5">
    <location>
        <begin position="161"/>
        <end position="171"/>
    </location>
</feature>
<sequence length="418" mass="46063">MPPAGSPDSKLRAHPEETAYPSRIIAYQAAGMITSIIEALQNHNQLRYTPAFIVYSLFSALIMHVYQMRSSNQSVVEQTQQRTTICMNALRDVSRVWLVAKMVHNLFESILGNKVLEERLQKAAGRRHTKVKIPNGNTATKPQTAQISPASGLNNSATADGQKRKFDDMEFGHTNGPPAPQMSYERSRPQSPALTPQPNPPPQQHQHQHPQMPQLSAGSPNPTFRPADDSFLSRGNTRPTTPFNPWGGTRPSTPEFFLHTRNSPKISDDLWQNYAPEQLFPSEINGAFSLQSPGQSMVDPALRGPPPQPPHRQYTSDGMQQQSGMQQMPMQHQDGNTLHDGNMQQHMMYNNQQDWSQMDMGQQRSDDTWSSSSHSGPIVPTTLNVGDWFEFFGIPNGDISALAAAGGLGSASGGGGYG</sequence>
<dbReference type="GO" id="GO:0003677">
    <property type="term" value="F:DNA binding"/>
    <property type="evidence" value="ECO:0007669"/>
    <property type="project" value="UniProtKB-KW"/>
</dbReference>
<dbReference type="Proteomes" id="UP001271007">
    <property type="component" value="Unassembled WGS sequence"/>
</dbReference>
<dbReference type="EMBL" id="JAWDJX010000024">
    <property type="protein sequence ID" value="KAK3051762.1"/>
    <property type="molecule type" value="Genomic_DNA"/>
</dbReference>
<comment type="caution">
    <text evidence="6">The sequence shown here is derived from an EMBL/GenBank/DDBJ whole genome shotgun (WGS) entry which is preliminary data.</text>
</comment>
<organism evidence="6 7">
    <name type="scientific">Extremus antarcticus</name>
    <dbReference type="NCBI Taxonomy" id="702011"/>
    <lineage>
        <taxon>Eukaryota</taxon>
        <taxon>Fungi</taxon>
        <taxon>Dikarya</taxon>
        <taxon>Ascomycota</taxon>
        <taxon>Pezizomycotina</taxon>
        <taxon>Dothideomycetes</taxon>
        <taxon>Dothideomycetidae</taxon>
        <taxon>Mycosphaerellales</taxon>
        <taxon>Extremaceae</taxon>
        <taxon>Extremus</taxon>
    </lineage>
</organism>
<evidence type="ECO:0000313" key="7">
    <source>
        <dbReference type="Proteomes" id="UP001271007"/>
    </source>
</evidence>
<name>A0AAJ0DD41_9PEZI</name>
<reference evidence="6" key="1">
    <citation type="submission" date="2023-04" db="EMBL/GenBank/DDBJ databases">
        <title>Black Yeasts Isolated from many extreme environments.</title>
        <authorList>
            <person name="Coleine C."/>
            <person name="Stajich J.E."/>
            <person name="Selbmann L."/>
        </authorList>
    </citation>
    <scope>NUCLEOTIDE SEQUENCE</scope>
    <source>
        <strain evidence="6">CCFEE 5312</strain>
    </source>
</reference>
<gene>
    <name evidence="6" type="primary">CTF1_1</name>
    <name evidence="6" type="ORF">LTR09_007062</name>
</gene>
<keyword evidence="3" id="KW-0238">DNA-binding</keyword>
<dbReference type="InterPro" id="IPR052073">
    <property type="entry name" value="Amide_Lactam_Regulators"/>
</dbReference>
<feature type="compositionally biased region" description="Low complexity" evidence="5">
    <location>
        <begin position="319"/>
        <end position="333"/>
    </location>
</feature>
<accession>A0AAJ0DD41</accession>
<proteinExistence type="predicted"/>
<evidence type="ECO:0000313" key="6">
    <source>
        <dbReference type="EMBL" id="KAK3051762.1"/>
    </source>
</evidence>
<feature type="compositionally biased region" description="Polar residues" evidence="5">
    <location>
        <begin position="135"/>
        <end position="159"/>
    </location>
</feature>
<feature type="compositionally biased region" description="Polar residues" evidence="5">
    <location>
        <begin position="233"/>
        <end position="243"/>
    </location>
</feature>
<dbReference type="AlphaFoldDB" id="A0AAJ0DD41"/>
<evidence type="ECO:0000256" key="5">
    <source>
        <dbReference type="SAM" id="MobiDB-lite"/>
    </source>
</evidence>
<dbReference type="CDD" id="cd12148">
    <property type="entry name" value="fungal_TF_MHR"/>
    <property type="match status" value="1"/>
</dbReference>
<evidence type="ECO:0000256" key="3">
    <source>
        <dbReference type="ARBA" id="ARBA00023125"/>
    </source>
</evidence>
<keyword evidence="2" id="KW-0805">Transcription regulation</keyword>
<evidence type="ECO:0000256" key="1">
    <source>
        <dbReference type="ARBA" id="ARBA00022833"/>
    </source>
</evidence>
<dbReference type="PANTHER" id="PTHR47171:SF3">
    <property type="entry name" value="FARA-RELATED"/>
    <property type="match status" value="1"/>
</dbReference>
<protein>
    <submittedName>
        <fullName evidence="6">Transcriptional activator of fatty acid utilization</fullName>
    </submittedName>
</protein>
<keyword evidence="7" id="KW-1185">Reference proteome</keyword>
<feature type="region of interest" description="Disordered" evidence="5">
    <location>
        <begin position="125"/>
        <end position="258"/>
    </location>
</feature>
<keyword evidence="1" id="KW-0862">Zinc</keyword>
<dbReference type="PANTHER" id="PTHR47171">
    <property type="entry name" value="FARA-RELATED"/>
    <property type="match status" value="1"/>
</dbReference>